<feature type="compositionally biased region" description="Low complexity" evidence="1">
    <location>
        <begin position="29"/>
        <end position="39"/>
    </location>
</feature>
<sequence length="96" mass="10618">MSGTETTTEQHTTAAAEEAPVFNTEPFQSESSPPLSSSPGNRRMSAEWDASKVPPSRFQKRKGSVYAVPASRDGHVDNNYAHKFHEKLAEKGWVKK</sequence>
<name>A0AA38RRN2_9PEZI</name>
<organism evidence="2 3">
    <name type="scientific">Coniochaeta hoffmannii</name>
    <dbReference type="NCBI Taxonomy" id="91930"/>
    <lineage>
        <taxon>Eukaryota</taxon>
        <taxon>Fungi</taxon>
        <taxon>Dikarya</taxon>
        <taxon>Ascomycota</taxon>
        <taxon>Pezizomycotina</taxon>
        <taxon>Sordariomycetes</taxon>
        <taxon>Sordariomycetidae</taxon>
        <taxon>Coniochaetales</taxon>
        <taxon>Coniochaetaceae</taxon>
        <taxon>Coniochaeta</taxon>
    </lineage>
</organism>
<protein>
    <submittedName>
        <fullName evidence="2">Uncharacterized protein</fullName>
    </submittedName>
</protein>
<dbReference type="Proteomes" id="UP001174691">
    <property type="component" value="Unassembled WGS sequence"/>
</dbReference>
<accession>A0AA38RRN2</accession>
<feature type="region of interest" description="Disordered" evidence="1">
    <location>
        <begin position="1"/>
        <end position="78"/>
    </location>
</feature>
<dbReference type="AlphaFoldDB" id="A0AA38RRN2"/>
<feature type="compositionally biased region" description="Low complexity" evidence="1">
    <location>
        <begin position="1"/>
        <end position="19"/>
    </location>
</feature>
<proteinExistence type="predicted"/>
<gene>
    <name evidence="2" type="ORF">NKR19_g7588</name>
</gene>
<evidence type="ECO:0000313" key="3">
    <source>
        <dbReference type="Proteomes" id="UP001174691"/>
    </source>
</evidence>
<reference evidence="2" key="1">
    <citation type="submission" date="2022-07" db="EMBL/GenBank/DDBJ databases">
        <title>Fungi with potential for degradation of polypropylene.</title>
        <authorList>
            <person name="Gostincar C."/>
        </authorList>
    </citation>
    <scope>NUCLEOTIDE SEQUENCE</scope>
    <source>
        <strain evidence="2">EXF-13287</strain>
    </source>
</reference>
<evidence type="ECO:0000313" key="2">
    <source>
        <dbReference type="EMBL" id="KAJ9139061.1"/>
    </source>
</evidence>
<evidence type="ECO:0000256" key="1">
    <source>
        <dbReference type="SAM" id="MobiDB-lite"/>
    </source>
</evidence>
<dbReference type="EMBL" id="JANBVN010000135">
    <property type="protein sequence ID" value="KAJ9139061.1"/>
    <property type="molecule type" value="Genomic_DNA"/>
</dbReference>
<comment type="caution">
    <text evidence="2">The sequence shown here is derived from an EMBL/GenBank/DDBJ whole genome shotgun (WGS) entry which is preliminary data.</text>
</comment>
<keyword evidence="3" id="KW-1185">Reference proteome</keyword>